<evidence type="ECO:0000256" key="4">
    <source>
        <dbReference type="ARBA" id="ARBA00022723"/>
    </source>
</evidence>
<evidence type="ECO:0000256" key="2">
    <source>
        <dbReference type="ARBA" id="ARBA00008276"/>
    </source>
</evidence>
<comment type="cofactor">
    <cofactor evidence="1">
        <name>Mg(2+)</name>
        <dbReference type="ChEBI" id="CHEBI:18420"/>
    </cofactor>
</comment>
<dbReference type="GO" id="GO:0006730">
    <property type="term" value="P:one-carbon metabolic process"/>
    <property type="evidence" value="ECO:0007669"/>
    <property type="project" value="UniProtKB-KW"/>
</dbReference>
<keyword evidence="13" id="KW-1185">Reference proteome</keyword>
<keyword evidence="9" id="KW-0554">One-carbon metabolism</keyword>
<protein>
    <recommendedName>
        <fullName evidence="9">Dihydrofolate synthetase</fullName>
        <ecNumber evidence="9">6.3.2.12</ecNumber>
    </recommendedName>
</protein>
<dbReference type="PROSITE" id="PS01011">
    <property type="entry name" value="FOLYLPOLYGLU_SYNT_1"/>
    <property type="match status" value="1"/>
</dbReference>
<evidence type="ECO:0000256" key="5">
    <source>
        <dbReference type="ARBA" id="ARBA00022741"/>
    </source>
</evidence>
<sequence>MDFGLERIHCLLELVGNPHKRLNVVHVAGTNGKGSVCAYVASVLQQHGLRVGRFNSPHFLEPRDSIQINAEPVSQPLFDEACAYIMTTDAQHGLGATSFERLVASALWLLDKQQVEVAVIEVGLGGEQDATNVFEQPLMTIITAIGWDHAGLLGNSVPLIARAKAGIMKKGCPVVIAPQEDEPGALKILVDYAQQVGAPYVVVKPATASQGTLHLDQYVDERWQIQYDYQIALHGEYQRANSATAVAALDWLGRRAVFHLRREDLQKGMAQTRWPGRLDWVSLSTDLGGSVPEILVDGAHNPPATRALRTYINTVMQHRSFSRVIWILGATAGKDLGEMLSQLLQSKDEVLSVPFSQPAGMPWIHCLPPQEIADQAKAMTVNAHACKDLTTALQQVGTMYCSGQDLVVLCGSLYLVADFYRSLR</sequence>
<dbReference type="GO" id="GO:0004326">
    <property type="term" value="F:tetrahydrofolylpolyglutamate synthase activity"/>
    <property type="evidence" value="ECO:0007669"/>
    <property type="project" value="UniProtKB-EC"/>
</dbReference>
<comment type="similarity">
    <text evidence="2 9">Belongs to the folylpolyglutamate synthase family.</text>
</comment>
<dbReference type="SUPFAM" id="SSF53623">
    <property type="entry name" value="MurD-like peptide ligases, catalytic domain"/>
    <property type="match status" value="1"/>
</dbReference>
<organism evidence="12 13">
    <name type="scientific">Apophysomyces ossiformis</name>
    <dbReference type="NCBI Taxonomy" id="679940"/>
    <lineage>
        <taxon>Eukaryota</taxon>
        <taxon>Fungi</taxon>
        <taxon>Fungi incertae sedis</taxon>
        <taxon>Mucoromycota</taxon>
        <taxon>Mucoromycotina</taxon>
        <taxon>Mucoromycetes</taxon>
        <taxon>Mucorales</taxon>
        <taxon>Mucorineae</taxon>
        <taxon>Mucoraceae</taxon>
        <taxon>Apophysomyces</taxon>
    </lineage>
</organism>
<dbReference type="GO" id="GO:0005829">
    <property type="term" value="C:cytosol"/>
    <property type="evidence" value="ECO:0007669"/>
    <property type="project" value="TreeGrafter"/>
</dbReference>
<keyword evidence="7" id="KW-0460">Magnesium</keyword>
<comment type="catalytic activity">
    <reaction evidence="9">
        <text>7,8-dihydropteroate + L-glutamate + ATP = 7,8-dihydrofolate + ADP + phosphate + H(+)</text>
        <dbReference type="Rhea" id="RHEA:23584"/>
        <dbReference type="ChEBI" id="CHEBI:15378"/>
        <dbReference type="ChEBI" id="CHEBI:17839"/>
        <dbReference type="ChEBI" id="CHEBI:29985"/>
        <dbReference type="ChEBI" id="CHEBI:30616"/>
        <dbReference type="ChEBI" id="CHEBI:43474"/>
        <dbReference type="ChEBI" id="CHEBI:57451"/>
        <dbReference type="ChEBI" id="CHEBI:456216"/>
        <dbReference type="EC" id="6.3.2.12"/>
    </reaction>
</comment>
<dbReference type="PIRSF" id="PIRSF001563">
    <property type="entry name" value="Folylpolyglu_synth"/>
    <property type="match status" value="1"/>
</dbReference>
<dbReference type="UniPathway" id="UPA00850"/>
<evidence type="ECO:0000313" key="12">
    <source>
        <dbReference type="EMBL" id="KAF7726460.1"/>
    </source>
</evidence>
<dbReference type="InterPro" id="IPR036615">
    <property type="entry name" value="Mur_ligase_C_dom_sf"/>
</dbReference>
<dbReference type="GO" id="GO:0046872">
    <property type="term" value="F:metal ion binding"/>
    <property type="evidence" value="ECO:0007669"/>
    <property type="project" value="UniProtKB-KW"/>
</dbReference>
<dbReference type="Gene3D" id="3.40.1190.10">
    <property type="entry name" value="Mur-like, catalytic domain"/>
    <property type="match status" value="1"/>
</dbReference>
<dbReference type="PANTHER" id="PTHR11136">
    <property type="entry name" value="FOLYLPOLYGLUTAMATE SYNTHASE-RELATED"/>
    <property type="match status" value="1"/>
</dbReference>
<dbReference type="OrthoDB" id="5212574at2759"/>
<dbReference type="SUPFAM" id="SSF53244">
    <property type="entry name" value="MurD-like peptide ligases, peptide-binding domain"/>
    <property type="match status" value="1"/>
</dbReference>
<dbReference type="InterPro" id="IPR004101">
    <property type="entry name" value="Mur_ligase_C"/>
</dbReference>
<keyword evidence="4" id="KW-0479">Metal-binding</keyword>
<dbReference type="Gene3D" id="3.90.190.20">
    <property type="entry name" value="Mur ligase, C-terminal domain"/>
    <property type="match status" value="1"/>
</dbReference>
<gene>
    <name evidence="12" type="ORF">EC973_008695</name>
</gene>
<evidence type="ECO:0000259" key="11">
    <source>
        <dbReference type="Pfam" id="PF08245"/>
    </source>
</evidence>
<keyword evidence="6 9" id="KW-0067">ATP-binding</keyword>
<dbReference type="GO" id="GO:0008841">
    <property type="term" value="F:dihydrofolate synthase activity"/>
    <property type="evidence" value="ECO:0007669"/>
    <property type="project" value="UniProtKB-EC"/>
</dbReference>
<evidence type="ECO:0000256" key="8">
    <source>
        <dbReference type="ARBA" id="ARBA00047493"/>
    </source>
</evidence>
<reference evidence="12" key="1">
    <citation type="submission" date="2020-01" db="EMBL/GenBank/DDBJ databases">
        <title>Genome Sequencing of Three Apophysomyces-Like Fungal Strains Confirms a Novel Fungal Genus in the Mucoromycota with divergent Burkholderia-like Endosymbiotic Bacteria.</title>
        <authorList>
            <person name="Stajich J.E."/>
            <person name="Macias A.M."/>
            <person name="Carter-House D."/>
            <person name="Lovett B."/>
            <person name="Kasson L.R."/>
            <person name="Berry K."/>
            <person name="Grigoriev I."/>
            <person name="Chang Y."/>
            <person name="Spatafora J."/>
            <person name="Kasson M.T."/>
        </authorList>
    </citation>
    <scope>NUCLEOTIDE SEQUENCE</scope>
    <source>
        <strain evidence="12">NRRL A-21654</strain>
    </source>
</reference>
<feature type="domain" description="Mur ligase C-terminal" evidence="10">
    <location>
        <begin position="292"/>
        <end position="412"/>
    </location>
</feature>
<comment type="pathway">
    <text evidence="9">Cofactor biosynthesis; tetrahydrofolylpolyglutamate biosynthesis.</text>
</comment>
<dbReference type="FunFam" id="3.40.1190.10:FF:000011">
    <property type="entry name" value="Folylpolyglutamate synthase/dihydrofolate synthase"/>
    <property type="match status" value="1"/>
</dbReference>
<comment type="catalytic activity">
    <reaction evidence="8">
        <text>(6S)-5,6,7,8-tetrahydrofolyl-(gamma-L-Glu)(n) + L-glutamate + ATP = (6S)-5,6,7,8-tetrahydrofolyl-(gamma-L-Glu)(n+1) + ADP + phosphate + H(+)</text>
        <dbReference type="Rhea" id="RHEA:10580"/>
        <dbReference type="Rhea" id="RHEA-COMP:14738"/>
        <dbReference type="Rhea" id="RHEA-COMP:14740"/>
        <dbReference type="ChEBI" id="CHEBI:15378"/>
        <dbReference type="ChEBI" id="CHEBI:29985"/>
        <dbReference type="ChEBI" id="CHEBI:30616"/>
        <dbReference type="ChEBI" id="CHEBI:43474"/>
        <dbReference type="ChEBI" id="CHEBI:141005"/>
        <dbReference type="ChEBI" id="CHEBI:456216"/>
        <dbReference type="EC" id="6.3.2.17"/>
    </reaction>
</comment>
<dbReference type="EC" id="6.3.2.12" evidence="9"/>
<evidence type="ECO:0000256" key="1">
    <source>
        <dbReference type="ARBA" id="ARBA00001946"/>
    </source>
</evidence>
<dbReference type="InterPro" id="IPR018109">
    <property type="entry name" value="Folylpolyglutamate_synth_CS"/>
</dbReference>
<evidence type="ECO:0000259" key="10">
    <source>
        <dbReference type="Pfam" id="PF02875"/>
    </source>
</evidence>
<dbReference type="GO" id="GO:0005739">
    <property type="term" value="C:mitochondrion"/>
    <property type="evidence" value="ECO:0007669"/>
    <property type="project" value="TreeGrafter"/>
</dbReference>
<dbReference type="InterPro" id="IPR013221">
    <property type="entry name" value="Mur_ligase_cen"/>
</dbReference>
<dbReference type="AlphaFoldDB" id="A0A8H7BN45"/>
<dbReference type="InterPro" id="IPR036565">
    <property type="entry name" value="Mur-like_cat_sf"/>
</dbReference>
<evidence type="ECO:0000256" key="3">
    <source>
        <dbReference type="ARBA" id="ARBA00022598"/>
    </source>
</evidence>
<dbReference type="InterPro" id="IPR001645">
    <property type="entry name" value="Folylpolyglutamate_synth"/>
</dbReference>
<dbReference type="EMBL" id="JABAYA010000078">
    <property type="protein sequence ID" value="KAF7726460.1"/>
    <property type="molecule type" value="Genomic_DNA"/>
</dbReference>
<keyword evidence="3 9" id="KW-0436">Ligase</keyword>
<evidence type="ECO:0000256" key="6">
    <source>
        <dbReference type="ARBA" id="ARBA00022840"/>
    </source>
</evidence>
<name>A0A8H7BN45_9FUNG</name>
<evidence type="ECO:0000256" key="9">
    <source>
        <dbReference type="PIRNR" id="PIRNR001563"/>
    </source>
</evidence>
<dbReference type="Proteomes" id="UP000605846">
    <property type="component" value="Unassembled WGS sequence"/>
</dbReference>
<dbReference type="Pfam" id="PF08245">
    <property type="entry name" value="Mur_ligase_M"/>
    <property type="match status" value="1"/>
</dbReference>
<dbReference type="GO" id="GO:0005524">
    <property type="term" value="F:ATP binding"/>
    <property type="evidence" value="ECO:0007669"/>
    <property type="project" value="UniProtKB-KW"/>
</dbReference>
<dbReference type="PANTHER" id="PTHR11136:SF0">
    <property type="entry name" value="DIHYDROFOLATE SYNTHETASE-RELATED"/>
    <property type="match status" value="1"/>
</dbReference>
<accession>A0A8H7BN45</accession>
<evidence type="ECO:0000256" key="7">
    <source>
        <dbReference type="ARBA" id="ARBA00022842"/>
    </source>
</evidence>
<feature type="domain" description="Mur ligase central" evidence="11">
    <location>
        <begin position="27"/>
        <end position="248"/>
    </location>
</feature>
<evidence type="ECO:0000313" key="13">
    <source>
        <dbReference type="Proteomes" id="UP000605846"/>
    </source>
</evidence>
<dbReference type="NCBIfam" id="TIGR01499">
    <property type="entry name" value="folC"/>
    <property type="match status" value="1"/>
</dbReference>
<comment type="caution">
    <text evidence="12">The sequence shown here is derived from an EMBL/GenBank/DDBJ whole genome shotgun (WGS) entry which is preliminary data.</text>
</comment>
<keyword evidence="5 9" id="KW-0547">Nucleotide-binding</keyword>
<dbReference type="Pfam" id="PF02875">
    <property type="entry name" value="Mur_ligase_C"/>
    <property type="match status" value="1"/>
</dbReference>
<proteinExistence type="inferred from homology"/>